<sequence length="278" mass="30241">MQSTDTKSVFGRFLKFWRGVHGVSQEALAGRLGSSPRHISRLENGSSRASEAMVLDIARVLSLGKRDLNHLLIAAGFAPNEEPVDFNAPELKWLRKAMTMHLRTLDPYPASVVDGSANILMVNRGWVNFYGNLLDADGLASLSNFYDFLFAQAVVDDAAGDWADTLSAILMSIQQSALLTGDANAEKALARLQAYPSVPADWQQRAAHTEPMASFRVAINIAGEMKRFFSVGTMAGALGPSAFASQPHLSIITLYPEDESYDFSSLGGAELSHPLLFY</sequence>
<dbReference type="PANTHER" id="PTHR35010:SF4">
    <property type="entry name" value="BLL5781 PROTEIN"/>
    <property type="match status" value="1"/>
</dbReference>
<dbReference type="PROSITE" id="PS50943">
    <property type="entry name" value="HTH_CROC1"/>
    <property type="match status" value="1"/>
</dbReference>
<dbReference type="SMART" id="SM00530">
    <property type="entry name" value="HTH_XRE"/>
    <property type="match status" value="1"/>
</dbReference>
<evidence type="ECO:0000259" key="1">
    <source>
        <dbReference type="PROSITE" id="PS50943"/>
    </source>
</evidence>
<feature type="domain" description="HTH cro/C1-type" evidence="1">
    <location>
        <begin position="14"/>
        <end position="68"/>
    </location>
</feature>
<dbReference type="Gene3D" id="3.30.450.180">
    <property type="match status" value="1"/>
</dbReference>
<evidence type="ECO:0000313" key="2">
    <source>
        <dbReference type="EMBL" id="AMO67464.1"/>
    </source>
</evidence>
<organism evidence="2 3">
    <name type="scientific">Zhongshania aliphaticivorans</name>
    <dbReference type="NCBI Taxonomy" id="1470434"/>
    <lineage>
        <taxon>Bacteria</taxon>
        <taxon>Pseudomonadati</taxon>
        <taxon>Pseudomonadota</taxon>
        <taxon>Gammaproteobacteria</taxon>
        <taxon>Cellvibrionales</taxon>
        <taxon>Spongiibacteraceae</taxon>
        <taxon>Zhongshania</taxon>
    </lineage>
</organism>
<dbReference type="InterPro" id="IPR041413">
    <property type="entry name" value="MLTR_LBD"/>
</dbReference>
<name>A0A127M2L8_9GAMM</name>
<protein>
    <submittedName>
        <fullName evidence="2">XRE family transcriptional regulator</fullName>
    </submittedName>
</protein>
<dbReference type="KEGG" id="zal:AZF00_03750"/>
<dbReference type="Proteomes" id="UP000074119">
    <property type="component" value="Chromosome"/>
</dbReference>
<dbReference type="GO" id="GO:0003677">
    <property type="term" value="F:DNA binding"/>
    <property type="evidence" value="ECO:0007669"/>
    <property type="project" value="InterPro"/>
</dbReference>
<dbReference type="Pfam" id="PF13560">
    <property type="entry name" value="HTH_31"/>
    <property type="match status" value="1"/>
</dbReference>
<proteinExistence type="predicted"/>
<dbReference type="PANTHER" id="PTHR35010">
    <property type="entry name" value="BLL4672 PROTEIN-RELATED"/>
    <property type="match status" value="1"/>
</dbReference>
<dbReference type="SUPFAM" id="SSF47413">
    <property type="entry name" value="lambda repressor-like DNA-binding domains"/>
    <property type="match status" value="1"/>
</dbReference>
<gene>
    <name evidence="2" type="ORF">AZF00_03750</name>
</gene>
<dbReference type="InterPro" id="IPR010982">
    <property type="entry name" value="Lambda_DNA-bd_dom_sf"/>
</dbReference>
<dbReference type="RefSeq" id="WP_008246009.1">
    <property type="nucleotide sequence ID" value="NZ_CP014544.1"/>
</dbReference>
<reference evidence="2 3" key="1">
    <citation type="submission" date="2015-12" db="EMBL/GenBank/DDBJ databases">
        <authorList>
            <person name="Shamseldin A."/>
            <person name="Moawad H."/>
            <person name="Abd El-Rahim W.M."/>
            <person name="Sadowsky M.J."/>
        </authorList>
    </citation>
    <scope>NUCLEOTIDE SEQUENCE [LARGE SCALE GENOMIC DNA]</scope>
    <source>
        <strain evidence="2 3">SM2</strain>
    </source>
</reference>
<dbReference type="EMBL" id="CP014544">
    <property type="protein sequence ID" value="AMO67464.1"/>
    <property type="molecule type" value="Genomic_DNA"/>
</dbReference>
<dbReference type="InterPro" id="IPR001387">
    <property type="entry name" value="Cro/C1-type_HTH"/>
</dbReference>
<evidence type="ECO:0000313" key="3">
    <source>
        <dbReference type="Proteomes" id="UP000074119"/>
    </source>
</evidence>
<accession>A0A127M2L8</accession>
<dbReference type="AlphaFoldDB" id="A0A127M2L8"/>
<dbReference type="Pfam" id="PF17765">
    <property type="entry name" value="MLTR_LBD"/>
    <property type="match status" value="1"/>
</dbReference>
<dbReference type="CDD" id="cd00093">
    <property type="entry name" value="HTH_XRE"/>
    <property type="match status" value="1"/>
</dbReference>
<dbReference type="Gene3D" id="1.10.260.40">
    <property type="entry name" value="lambda repressor-like DNA-binding domains"/>
    <property type="match status" value="1"/>
</dbReference>
<dbReference type="STRING" id="1470434.AZF00_03750"/>